<dbReference type="AlphaFoldDB" id="A0A1Q2CJL8"/>
<evidence type="ECO:0008006" key="3">
    <source>
        <dbReference type="Google" id="ProtNLM"/>
    </source>
</evidence>
<organism evidence="1 2">
    <name type="scientific">Tessaracoccus aquimaris</name>
    <dbReference type="NCBI Taxonomy" id="1332264"/>
    <lineage>
        <taxon>Bacteria</taxon>
        <taxon>Bacillati</taxon>
        <taxon>Actinomycetota</taxon>
        <taxon>Actinomycetes</taxon>
        <taxon>Propionibacteriales</taxon>
        <taxon>Propionibacteriaceae</taxon>
        <taxon>Tessaracoccus</taxon>
    </lineage>
</organism>
<dbReference type="OrthoDB" id="4711815at2"/>
<keyword evidence="2" id="KW-1185">Reference proteome</keyword>
<proteinExistence type="predicted"/>
<sequence>MARLKDEAVALLVDVVSSRTGDREALHEAVLDAVRATNDSVAATDPLRITVGDELQGVYATLGDALAASYTLRLRLAPRWDVRFGIGGGEVRTIDEERNLQDGSAWWLAREAIEWVEEEAARKGHASARTAIRDERPVAVGQADALARLVDERLGSLRPATVGTMSGLWEGLDNAAIAEREGISESANSQRVITNGLRPLNDAMHALATLP</sequence>
<evidence type="ECO:0000313" key="2">
    <source>
        <dbReference type="Proteomes" id="UP000188145"/>
    </source>
</evidence>
<dbReference type="EMBL" id="CP019606">
    <property type="protein sequence ID" value="AQP46235.1"/>
    <property type="molecule type" value="Genomic_DNA"/>
</dbReference>
<dbReference type="InterPro" id="IPR032580">
    <property type="entry name" value="SatD"/>
</dbReference>
<protein>
    <recommendedName>
        <fullName evidence="3">RNA polymerase subunit sigma-70</fullName>
    </recommendedName>
</protein>
<accession>A0A1Q2CJL8</accession>
<dbReference type="STRING" id="1332264.BW730_00230"/>
<name>A0A1Q2CJL8_9ACTN</name>
<gene>
    <name evidence="1" type="ORF">BW730_00230</name>
</gene>
<dbReference type="RefSeq" id="WP_077684551.1">
    <property type="nucleotide sequence ID" value="NZ_CP019606.1"/>
</dbReference>
<dbReference type="Proteomes" id="UP000188145">
    <property type="component" value="Chromosome"/>
</dbReference>
<dbReference type="Pfam" id="PF16264">
    <property type="entry name" value="SatD"/>
    <property type="match status" value="1"/>
</dbReference>
<dbReference type="KEGG" id="tes:BW730_00230"/>
<reference evidence="2" key="1">
    <citation type="submission" date="2017-02" db="EMBL/GenBank/DDBJ databases">
        <title>Tessaracoccus aquaemaris sp. nov., isolated from the intestine of a Korean rockfish, Sebastes schlegelii, in a marine aquaculture pond.</title>
        <authorList>
            <person name="Tak E.J."/>
            <person name="Bae J.-W."/>
        </authorList>
    </citation>
    <scope>NUCLEOTIDE SEQUENCE [LARGE SCALE GENOMIC DNA]</scope>
    <source>
        <strain evidence="2">NSG39</strain>
    </source>
</reference>
<evidence type="ECO:0000313" key="1">
    <source>
        <dbReference type="EMBL" id="AQP46235.1"/>
    </source>
</evidence>